<dbReference type="RefSeq" id="WP_093712475.1">
    <property type="nucleotide sequence ID" value="NZ_FONG01000003.1"/>
</dbReference>
<name>A0A1I2AWE9_9ACTN</name>
<organism evidence="1 2">
    <name type="scientific">Actinacidiphila alni</name>
    <dbReference type="NCBI Taxonomy" id="380248"/>
    <lineage>
        <taxon>Bacteria</taxon>
        <taxon>Bacillati</taxon>
        <taxon>Actinomycetota</taxon>
        <taxon>Actinomycetes</taxon>
        <taxon>Kitasatosporales</taxon>
        <taxon>Streptomycetaceae</taxon>
        <taxon>Actinacidiphila</taxon>
    </lineage>
</organism>
<dbReference type="EMBL" id="FONG01000003">
    <property type="protein sequence ID" value="SFE48271.1"/>
    <property type="molecule type" value="Genomic_DNA"/>
</dbReference>
<proteinExistence type="predicted"/>
<dbReference type="OrthoDB" id="3577809at2"/>
<reference evidence="1 2" key="1">
    <citation type="submission" date="2016-10" db="EMBL/GenBank/DDBJ databases">
        <authorList>
            <person name="de Groot N.N."/>
        </authorList>
    </citation>
    <scope>NUCLEOTIDE SEQUENCE [LARGE SCALE GENOMIC DNA]</scope>
    <source>
        <strain evidence="1 2">CGMCC 4.3510</strain>
    </source>
</reference>
<dbReference type="AlphaFoldDB" id="A0A1I2AWE9"/>
<dbReference type="Proteomes" id="UP000199323">
    <property type="component" value="Unassembled WGS sequence"/>
</dbReference>
<keyword evidence="2" id="KW-1185">Reference proteome</keyword>
<protein>
    <submittedName>
        <fullName evidence="1">Uncharacterized protein</fullName>
    </submittedName>
</protein>
<gene>
    <name evidence="1" type="ORF">SAMN05216251_103256</name>
</gene>
<accession>A0A1I2AWE9</accession>
<sequence length="80" mass="9347">MSLHELFRDPESPDNNSPTLYYDDETDTFLFQSWKVVDASRLTAITVPEHETVIEFPKRILSLFPRTADEVHVRARRKAV</sequence>
<evidence type="ECO:0000313" key="2">
    <source>
        <dbReference type="Proteomes" id="UP000199323"/>
    </source>
</evidence>
<evidence type="ECO:0000313" key="1">
    <source>
        <dbReference type="EMBL" id="SFE48271.1"/>
    </source>
</evidence>
<dbReference type="STRING" id="380248.SAMN05216251_103256"/>